<feature type="binding site" evidence="6">
    <location>
        <position position="153"/>
    </location>
    <ligand>
        <name>(6S)-NADPHX</name>
        <dbReference type="ChEBI" id="CHEBI:64076"/>
    </ligand>
</feature>
<dbReference type="GO" id="GO:0110051">
    <property type="term" value="P:metabolite repair"/>
    <property type="evidence" value="ECO:0007669"/>
    <property type="project" value="TreeGrafter"/>
</dbReference>
<dbReference type="PROSITE" id="PS01050">
    <property type="entry name" value="YJEF_C_2"/>
    <property type="match status" value="1"/>
</dbReference>
<dbReference type="Pfam" id="PF01256">
    <property type="entry name" value="Carb_kinase"/>
    <property type="match status" value="1"/>
</dbReference>
<comment type="subunit">
    <text evidence="6">Homotetramer.</text>
</comment>
<comment type="cofactor">
    <cofactor evidence="6">
        <name>Mg(2+)</name>
        <dbReference type="ChEBI" id="CHEBI:18420"/>
    </cofactor>
</comment>
<dbReference type="GO" id="GO:0046496">
    <property type="term" value="P:nicotinamide nucleotide metabolic process"/>
    <property type="evidence" value="ECO:0007669"/>
    <property type="project" value="UniProtKB-UniRule"/>
</dbReference>
<keyword evidence="5 6" id="KW-0456">Lyase</keyword>
<dbReference type="HOGENOM" id="CLU_024853_2_1_9"/>
<dbReference type="PANTHER" id="PTHR12592">
    <property type="entry name" value="ATP-DEPENDENT (S)-NAD(P)H-HYDRATE DEHYDRATASE FAMILY MEMBER"/>
    <property type="match status" value="1"/>
</dbReference>
<dbReference type="InterPro" id="IPR029056">
    <property type="entry name" value="Ribokinase-like"/>
</dbReference>
<dbReference type="GO" id="GO:0052856">
    <property type="term" value="F:NAD(P)HX epimerase activity"/>
    <property type="evidence" value="ECO:0007669"/>
    <property type="project" value="TreeGrafter"/>
</dbReference>
<dbReference type="PROSITE" id="PS51383">
    <property type="entry name" value="YJEF_C_3"/>
    <property type="match status" value="1"/>
</dbReference>
<feature type="binding site" evidence="6">
    <location>
        <begin position="187"/>
        <end position="191"/>
    </location>
    <ligand>
        <name>AMP</name>
        <dbReference type="ChEBI" id="CHEBI:456215"/>
    </ligand>
</feature>
<evidence type="ECO:0000256" key="3">
    <source>
        <dbReference type="ARBA" id="ARBA00022857"/>
    </source>
</evidence>
<dbReference type="PANTHER" id="PTHR12592:SF0">
    <property type="entry name" value="ATP-DEPENDENT (S)-NAD(P)H-HYDRATE DEHYDRATASE"/>
    <property type="match status" value="1"/>
</dbReference>
<feature type="domain" description="YjeF C-terminal" evidence="7">
    <location>
        <begin position="5"/>
        <end position="273"/>
    </location>
</feature>
<evidence type="ECO:0000256" key="6">
    <source>
        <dbReference type="HAMAP-Rule" id="MF_01965"/>
    </source>
</evidence>
<dbReference type="SUPFAM" id="SSF53613">
    <property type="entry name" value="Ribokinase-like"/>
    <property type="match status" value="1"/>
</dbReference>
<evidence type="ECO:0000313" key="8">
    <source>
        <dbReference type="EMBL" id="EFM82657.1"/>
    </source>
</evidence>
<accession>A0A125W5V0</accession>
<keyword evidence="3 6" id="KW-0521">NADP</keyword>
<dbReference type="CDD" id="cd01171">
    <property type="entry name" value="YXKO-related"/>
    <property type="match status" value="1"/>
</dbReference>
<feature type="binding site" evidence="6">
    <location>
        <position position="215"/>
    </location>
    <ligand>
        <name>AMP</name>
        <dbReference type="ChEBI" id="CHEBI:456215"/>
    </ligand>
</feature>
<protein>
    <recommendedName>
        <fullName evidence="6">ADP-dependent (S)-NAD(P)H-hydrate dehydratase</fullName>
        <ecNumber evidence="6">4.2.1.136</ecNumber>
    </recommendedName>
    <alternativeName>
        <fullName evidence="6">ADP-dependent NAD(P)HX dehydratase</fullName>
    </alternativeName>
</protein>
<feature type="binding site" evidence="6">
    <location>
        <position position="101"/>
    </location>
    <ligand>
        <name>(6S)-NADPHX</name>
        <dbReference type="ChEBI" id="CHEBI:64076"/>
    </ligand>
</feature>
<dbReference type="EC" id="4.2.1.136" evidence="6"/>
<dbReference type="EMBL" id="AEBR01000055">
    <property type="protein sequence ID" value="EFM82657.1"/>
    <property type="molecule type" value="Genomic_DNA"/>
</dbReference>
<evidence type="ECO:0000259" key="7">
    <source>
        <dbReference type="PROSITE" id="PS51383"/>
    </source>
</evidence>
<dbReference type="PROSITE" id="PS01049">
    <property type="entry name" value="YJEF_C_1"/>
    <property type="match status" value="1"/>
</dbReference>
<comment type="catalytic activity">
    <reaction evidence="6">
        <text>(6S)-NADHX + ADP = AMP + phosphate + NADH + H(+)</text>
        <dbReference type="Rhea" id="RHEA:32223"/>
        <dbReference type="ChEBI" id="CHEBI:15378"/>
        <dbReference type="ChEBI" id="CHEBI:43474"/>
        <dbReference type="ChEBI" id="CHEBI:57945"/>
        <dbReference type="ChEBI" id="CHEBI:64074"/>
        <dbReference type="ChEBI" id="CHEBI:456215"/>
        <dbReference type="ChEBI" id="CHEBI:456216"/>
        <dbReference type="EC" id="4.2.1.136"/>
    </reaction>
</comment>
<dbReference type="GO" id="GO:0052855">
    <property type="term" value="F:ADP-dependent NAD(P)H-hydrate dehydratase activity"/>
    <property type="evidence" value="ECO:0007669"/>
    <property type="project" value="UniProtKB-UniRule"/>
</dbReference>
<feature type="binding site" evidence="6">
    <location>
        <position position="40"/>
    </location>
    <ligand>
        <name>(6S)-NADPHX</name>
        <dbReference type="ChEBI" id="CHEBI:64076"/>
    </ligand>
</feature>
<keyword evidence="2 6" id="KW-0067">ATP-binding</keyword>
<dbReference type="AlphaFoldDB" id="A0A125W5V0"/>
<evidence type="ECO:0000313" key="9">
    <source>
        <dbReference type="Proteomes" id="UP000004846"/>
    </source>
</evidence>
<organism evidence="8 9">
    <name type="scientific">Enterococcus faecalis TX4248</name>
    <dbReference type="NCBI Taxonomy" id="749495"/>
    <lineage>
        <taxon>Bacteria</taxon>
        <taxon>Bacillati</taxon>
        <taxon>Bacillota</taxon>
        <taxon>Bacilli</taxon>
        <taxon>Lactobacillales</taxon>
        <taxon>Enterococcaceae</taxon>
        <taxon>Enterococcus</taxon>
    </lineage>
</organism>
<keyword evidence="4 6" id="KW-0520">NAD</keyword>
<reference evidence="8 9" key="1">
    <citation type="submission" date="2010-07" db="EMBL/GenBank/DDBJ databases">
        <authorList>
            <person name="Sid Ahmed O."/>
        </authorList>
    </citation>
    <scope>NUCLEOTIDE SEQUENCE [LARGE SCALE GENOMIC DNA]</scope>
    <source>
        <strain evidence="8 9">TX4248</strain>
    </source>
</reference>
<keyword evidence="1 6" id="KW-0547">Nucleotide-binding</keyword>
<gene>
    <name evidence="6" type="primary">nnrD</name>
    <name evidence="8" type="ORF">HMPREF9498_01737</name>
</gene>
<evidence type="ECO:0000256" key="1">
    <source>
        <dbReference type="ARBA" id="ARBA00022741"/>
    </source>
</evidence>
<comment type="function">
    <text evidence="6">Catalyzes the dehydration of the S-form of NAD(P)HX at the expense of ADP, which is converted to AMP. Together with NAD(P)HX epimerase, which catalyzes the epimerization of the S- and R-forms, the enzyme allows the repair of both epimers of NAD(P)HX, a damaged form of NAD(P)H that is a result of enzymatic or heat-dependent hydration.</text>
</comment>
<comment type="caution">
    <text evidence="8">The sequence shown here is derived from an EMBL/GenBank/DDBJ whole genome shotgun (WGS) entry which is preliminary data.</text>
</comment>
<dbReference type="Proteomes" id="UP000004846">
    <property type="component" value="Unassembled WGS sequence"/>
</dbReference>
<evidence type="ECO:0000256" key="4">
    <source>
        <dbReference type="ARBA" id="ARBA00023027"/>
    </source>
</evidence>
<sequence>MRYLSKDILEEVITQRPSDSYKSNFGRVVLIGGNRQYGGAIIMSTEACINSGAGLTTVITDVKNHGPLHARCPEAMVVGFEETVLLTNVVEQAEVILIGPGLGLDATAQQILKMVLAQHQKKQWLIIDGSAITLFSQGNFSLTYPEKVVFTPHQMEWQRLSHLPIEQQTLANNQRQQAKLGSTIVLKSHRTTIFHSGEPFQNKGGNPGMATGGTGDTLAGIIAGFLAQFKPTIETIASAVYLHSLIGDDLAKTDYVVLPTKISQALPTYMKKYAQPHTAPDSELLEQKRSR</sequence>
<name>A0A125W5V0_ENTFL</name>
<comment type="catalytic activity">
    <reaction evidence="6">
        <text>(6S)-NADPHX + ADP = AMP + phosphate + NADPH + H(+)</text>
        <dbReference type="Rhea" id="RHEA:32235"/>
        <dbReference type="ChEBI" id="CHEBI:15378"/>
        <dbReference type="ChEBI" id="CHEBI:43474"/>
        <dbReference type="ChEBI" id="CHEBI:57783"/>
        <dbReference type="ChEBI" id="CHEBI:64076"/>
        <dbReference type="ChEBI" id="CHEBI:456215"/>
        <dbReference type="ChEBI" id="CHEBI:456216"/>
        <dbReference type="EC" id="4.2.1.136"/>
    </reaction>
</comment>
<comment type="similarity">
    <text evidence="6">Belongs to the NnrD/CARKD family.</text>
</comment>
<dbReference type="HAMAP" id="MF_01965">
    <property type="entry name" value="NADHX_dehydratase"/>
    <property type="match status" value="1"/>
</dbReference>
<evidence type="ECO:0000256" key="2">
    <source>
        <dbReference type="ARBA" id="ARBA00022840"/>
    </source>
</evidence>
<dbReference type="RefSeq" id="WP_002371925.1">
    <property type="nucleotide sequence ID" value="NZ_GL454455.1"/>
</dbReference>
<feature type="binding site" evidence="6">
    <location>
        <position position="216"/>
    </location>
    <ligand>
        <name>(6S)-NADPHX</name>
        <dbReference type="ChEBI" id="CHEBI:64076"/>
    </ligand>
</feature>
<dbReference type="InterPro" id="IPR017953">
    <property type="entry name" value="Carbohydrate_kinase_pred_CS"/>
</dbReference>
<dbReference type="InterPro" id="IPR000631">
    <property type="entry name" value="CARKD"/>
</dbReference>
<proteinExistence type="inferred from homology"/>
<dbReference type="GO" id="GO:0005524">
    <property type="term" value="F:ATP binding"/>
    <property type="evidence" value="ECO:0007669"/>
    <property type="project" value="UniProtKB-KW"/>
</dbReference>
<dbReference type="Gene3D" id="3.40.1190.20">
    <property type="match status" value="1"/>
</dbReference>
<evidence type="ECO:0000256" key="5">
    <source>
        <dbReference type="ARBA" id="ARBA00023239"/>
    </source>
</evidence>
<dbReference type="NCBIfam" id="TIGR00196">
    <property type="entry name" value="yjeF_cterm"/>
    <property type="match status" value="1"/>
</dbReference>